<gene>
    <name evidence="2" type="ORF">ID810_07140</name>
</gene>
<keyword evidence="3" id="KW-1185">Reference proteome</keyword>
<keyword evidence="2" id="KW-0378">Hydrolase</keyword>
<organism evidence="2 3">
    <name type="scientific">Actinomyces respiraculi</name>
    <dbReference type="NCBI Taxonomy" id="2744574"/>
    <lineage>
        <taxon>Bacteria</taxon>
        <taxon>Bacillati</taxon>
        <taxon>Actinomycetota</taxon>
        <taxon>Actinomycetes</taxon>
        <taxon>Actinomycetales</taxon>
        <taxon>Actinomycetaceae</taxon>
        <taxon>Actinomyces</taxon>
    </lineage>
</organism>
<dbReference type="GO" id="GO:0005829">
    <property type="term" value="C:cytosol"/>
    <property type="evidence" value="ECO:0007669"/>
    <property type="project" value="TreeGrafter"/>
</dbReference>
<dbReference type="Gene3D" id="3.40.50.880">
    <property type="match status" value="1"/>
</dbReference>
<dbReference type="Pfam" id="PF00117">
    <property type="entry name" value="GATase"/>
    <property type="match status" value="1"/>
</dbReference>
<feature type="domain" description="Glutamine amidotransferase" evidence="1">
    <location>
        <begin position="79"/>
        <end position="198"/>
    </location>
</feature>
<dbReference type="AlphaFoldDB" id="A0A7T0LIV3"/>
<dbReference type="Proteomes" id="UP000594637">
    <property type="component" value="Chromosome"/>
</dbReference>
<dbReference type="KEGG" id="arep:ID810_07140"/>
<dbReference type="InterPro" id="IPR044992">
    <property type="entry name" value="ChyE-like"/>
</dbReference>
<reference evidence="2 3" key="1">
    <citation type="submission" date="2020-11" db="EMBL/GenBank/DDBJ databases">
        <title>Actinomyces sp. ZJ750.</title>
        <authorList>
            <person name="Zhou J."/>
        </authorList>
    </citation>
    <scope>NUCLEOTIDE SEQUENCE [LARGE SCALE GENOMIC DNA]</scope>
    <source>
        <strain evidence="2 3">ZJ750</strain>
    </source>
</reference>
<evidence type="ECO:0000259" key="1">
    <source>
        <dbReference type="Pfam" id="PF00117"/>
    </source>
</evidence>
<accession>A0A7T0LIV3</accession>
<dbReference type="PROSITE" id="PS51273">
    <property type="entry name" value="GATASE_TYPE_1"/>
    <property type="match status" value="1"/>
</dbReference>
<dbReference type="PANTHER" id="PTHR42695:SF5">
    <property type="entry name" value="GLUTAMINE AMIDOTRANSFERASE YLR126C-RELATED"/>
    <property type="match status" value="1"/>
</dbReference>
<dbReference type="GO" id="GO:0016787">
    <property type="term" value="F:hydrolase activity"/>
    <property type="evidence" value="ECO:0007669"/>
    <property type="project" value="UniProtKB-KW"/>
</dbReference>
<dbReference type="InterPro" id="IPR029062">
    <property type="entry name" value="Class_I_gatase-like"/>
</dbReference>
<sequence length="249" mass="26750">MSAPFLLAVCRRPGAIADDEITFLDQQTGLTPGRGLDVIRLLDDDCPEPDTLDLSSWAGVLITGSPLSLTGPLSADPAHERLRERVLALSLRLVQEDVPTLGLCFGLQSIVLALGGSLRDDVGEELQAPVMTLTDTGAEDPLTAPLAPSFRAYVGHSHSVTSLPGGGVVLATGAHCPIQMGRWGRHVYGTQFHPEITTAGMRIRIDTYGDAYYPAHERAAVIERCDAADVRPANRIVSGFVQRYREDTP</sequence>
<evidence type="ECO:0000313" key="2">
    <source>
        <dbReference type="EMBL" id="QPL04576.1"/>
    </source>
</evidence>
<dbReference type="InterPro" id="IPR017926">
    <property type="entry name" value="GATASE"/>
</dbReference>
<name>A0A7T0LIV3_9ACTO</name>
<dbReference type="EMBL" id="CP063989">
    <property type="protein sequence ID" value="QPL04576.1"/>
    <property type="molecule type" value="Genomic_DNA"/>
</dbReference>
<dbReference type="PANTHER" id="PTHR42695">
    <property type="entry name" value="GLUTAMINE AMIDOTRANSFERASE YLR126C-RELATED"/>
    <property type="match status" value="1"/>
</dbReference>
<dbReference type="SUPFAM" id="SSF52317">
    <property type="entry name" value="Class I glutamine amidotransferase-like"/>
    <property type="match status" value="1"/>
</dbReference>
<protein>
    <submittedName>
        <fullName evidence="2">Gamma-glutamyl-gamma-aminobutyrate hydrolase family protein</fullName>
    </submittedName>
</protein>
<dbReference type="CDD" id="cd01741">
    <property type="entry name" value="GATase1_1"/>
    <property type="match status" value="1"/>
</dbReference>
<evidence type="ECO:0000313" key="3">
    <source>
        <dbReference type="Proteomes" id="UP000594637"/>
    </source>
</evidence>
<proteinExistence type="predicted"/>
<dbReference type="RefSeq" id="WP_166854832.1">
    <property type="nucleotide sequence ID" value="NZ_CP063989.1"/>
</dbReference>